<evidence type="ECO:0000313" key="9">
    <source>
        <dbReference type="Proteomes" id="UP000800096"/>
    </source>
</evidence>
<dbReference type="SUPFAM" id="SSF54373">
    <property type="entry name" value="FAD-linked reductases, C-terminal domain"/>
    <property type="match status" value="1"/>
</dbReference>
<gene>
    <name evidence="8" type="ORF">BDU57DRAFT_555907</name>
</gene>
<dbReference type="Gene3D" id="3.50.50.60">
    <property type="entry name" value="FAD/NAD(P)-binding domain"/>
    <property type="match status" value="1"/>
</dbReference>
<keyword evidence="6" id="KW-0472">Membrane</keyword>
<evidence type="ECO:0000256" key="3">
    <source>
        <dbReference type="ARBA" id="ARBA00022827"/>
    </source>
</evidence>
<evidence type="ECO:0000259" key="7">
    <source>
        <dbReference type="Pfam" id="PF01494"/>
    </source>
</evidence>
<evidence type="ECO:0000313" key="8">
    <source>
        <dbReference type="EMBL" id="KAF1918293.1"/>
    </source>
</evidence>
<dbReference type="InterPro" id="IPR002938">
    <property type="entry name" value="FAD-bd"/>
</dbReference>
<dbReference type="Proteomes" id="UP000800096">
    <property type="component" value="Unassembled WGS sequence"/>
</dbReference>
<dbReference type="Pfam" id="PF01494">
    <property type="entry name" value="FAD_binding_3"/>
    <property type="match status" value="1"/>
</dbReference>
<dbReference type="PRINTS" id="PR00420">
    <property type="entry name" value="RNGMNOXGNASE"/>
</dbReference>
<keyword evidence="5" id="KW-0503">Monooxygenase</keyword>
<proteinExistence type="inferred from homology"/>
<evidence type="ECO:0000256" key="6">
    <source>
        <dbReference type="SAM" id="Phobius"/>
    </source>
</evidence>
<keyword evidence="6" id="KW-0812">Transmembrane</keyword>
<dbReference type="InterPro" id="IPR050493">
    <property type="entry name" value="FAD-dep_Monooxygenase_BioMet"/>
</dbReference>
<dbReference type="EMBL" id="ML979134">
    <property type="protein sequence ID" value="KAF1918293.1"/>
    <property type="molecule type" value="Genomic_DNA"/>
</dbReference>
<keyword evidence="2" id="KW-0285">Flavoprotein</keyword>
<feature type="domain" description="FAD-binding" evidence="7">
    <location>
        <begin position="121"/>
        <end position="376"/>
    </location>
</feature>
<dbReference type="PANTHER" id="PTHR13789">
    <property type="entry name" value="MONOOXYGENASE"/>
    <property type="match status" value="1"/>
</dbReference>
<dbReference type="FunFam" id="3.50.50.60:FF:000331">
    <property type="entry name" value="FAD/NAD(P)-binding domain-containing protein"/>
    <property type="match status" value="1"/>
</dbReference>
<keyword evidence="6" id="KW-1133">Transmembrane helix</keyword>
<accession>A0A6A5QS80</accession>
<keyword evidence="9" id="KW-1185">Reference proteome</keyword>
<keyword evidence="4" id="KW-0560">Oxidoreductase</keyword>
<comment type="similarity">
    <text evidence="1">Belongs to the paxM FAD-dependent monooxygenase family.</text>
</comment>
<organism evidence="8 9">
    <name type="scientific">Ampelomyces quisqualis</name>
    <name type="common">Powdery mildew agent</name>
    <dbReference type="NCBI Taxonomy" id="50730"/>
    <lineage>
        <taxon>Eukaryota</taxon>
        <taxon>Fungi</taxon>
        <taxon>Dikarya</taxon>
        <taxon>Ascomycota</taxon>
        <taxon>Pezizomycotina</taxon>
        <taxon>Dothideomycetes</taxon>
        <taxon>Pleosporomycetidae</taxon>
        <taxon>Pleosporales</taxon>
        <taxon>Pleosporineae</taxon>
        <taxon>Phaeosphaeriaceae</taxon>
        <taxon>Ampelomyces</taxon>
    </lineage>
</organism>
<dbReference type="GO" id="GO:0004497">
    <property type="term" value="F:monooxygenase activity"/>
    <property type="evidence" value="ECO:0007669"/>
    <property type="project" value="UniProtKB-KW"/>
</dbReference>
<evidence type="ECO:0000256" key="4">
    <source>
        <dbReference type="ARBA" id="ARBA00023002"/>
    </source>
</evidence>
<evidence type="ECO:0000256" key="2">
    <source>
        <dbReference type="ARBA" id="ARBA00022630"/>
    </source>
</evidence>
<reference evidence="8" key="1">
    <citation type="journal article" date="2020" name="Stud. Mycol.">
        <title>101 Dothideomycetes genomes: a test case for predicting lifestyles and emergence of pathogens.</title>
        <authorList>
            <person name="Haridas S."/>
            <person name="Albert R."/>
            <person name="Binder M."/>
            <person name="Bloem J."/>
            <person name="Labutti K."/>
            <person name="Salamov A."/>
            <person name="Andreopoulos B."/>
            <person name="Baker S."/>
            <person name="Barry K."/>
            <person name="Bills G."/>
            <person name="Bluhm B."/>
            <person name="Cannon C."/>
            <person name="Castanera R."/>
            <person name="Culley D."/>
            <person name="Daum C."/>
            <person name="Ezra D."/>
            <person name="Gonzalez J."/>
            <person name="Henrissat B."/>
            <person name="Kuo A."/>
            <person name="Liang C."/>
            <person name="Lipzen A."/>
            <person name="Lutzoni F."/>
            <person name="Magnuson J."/>
            <person name="Mondo S."/>
            <person name="Nolan M."/>
            <person name="Ohm R."/>
            <person name="Pangilinan J."/>
            <person name="Park H.-J."/>
            <person name="Ramirez L."/>
            <person name="Alfaro M."/>
            <person name="Sun H."/>
            <person name="Tritt A."/>
            <person name="Yoshinaga Y."/>
            <person name="Zwiers L.-H."/>
            <person name="Turgeon B."/>
            <person name="Goodwin S."/>
            <person name="Spatafora J."/>
            <person name="Crous P."/>
            <person name="Grigoriev I."/>
        </authorList>
    </citation>
    <scope>NUCLEOTIDE SEQUENCE</scope>
    <source>
        <strain evidence="8">HMLAC05119</strain>
    </source>
</reference>
<name>A0A6A5QS80_AMPQU</name>
<keyword evidence="3" id="KW-0274">FAD</keyword>
<dbReference type="PANTHER" id="PTHR13789:SF187">
    <property type="entry name" value="MONOOXYGENASE"/>
    <property type="match status" value="1"/>
</dbReference>
<dbReference type="InterPro" id="IPR036188">
    <property type="entry name" value="FAD/NAD-bd_sf"/>
</dbReference>
<dbReference type="OrthoDB" id="9993796at2759"/>
<sequence>MAKQANGEKSKTGIKVIIVGAGFGGLTAAIECVRQGHYPVIYESFPSLKILGDIITFGPNAGRIFYRWENGSIAAKMRRISIDLQYYGFNIHKYDTGEVVINQKTPPRDKTSPMFNGHRGELHEIVFEYAKTIGVEINLGQRVEKYWENEGEAGIQLENGTKVEGDLVVGSDGVRSKARTLVLGYEDKPKSSGYAVWRAWFPNTDMMADPETRQFCENGDTFNGWIGPDVHFLFSTLKGGSDCCWVLTHRDEHDIDESWSFPGYLKDVQKVLEGWDPMCWKIVSKTPEDKLVDWKLVYRDPLPNWVSGYGNAPGHGRICLLGDAAHPFLPTSAQGATQALEDGVTLAVLLRQAGKNNVRGALRAYQDIRYERVKAVQKTGETTRDRWHNTDWEKVKKDPTRIQFPREDWIFKFDAEKHVEEAGEEAVKNAAASFA</sequence>
<dbReference type="AlphaFoldDB" id="A0A6A5QS80"/>
<evidence type="ECO:0000256" key="5">
    <source>
        <dbReference type="ARBA" id="ARBA00023033"/>
    </source>
</evidence>
<feature type="transmembrane region" description="Helical" evidence="6">
    <location>
        <begin position="12"/>
        <end position="30"/>
    </location>
</feature>
<protein>
    <recommendedName>
        <fullName evidence="7">FAD-binding domain-containing protein</fullName>
    </recommendedName>
</protein>
<evidence type="ECO:0000256" key="1">
    <source>
        <dbReference type="ARBA" id="ARBA00007992"/>
    </source>
</evidence>
<dbReference type="GO" id="GO:0071949">
    <property type="term" value="F:FAD binding"/>
    <property type="evidence" value="ECO:0007669"/>
    <property type="project" value="InterPro"/>
</dbReference>
<dbReference type="SUPFAM" id="SSF51905">
    <property type="entry name" value="FAD/NAD(P)-binding domain"/>
    <property type="match status" value="1"/>
</dbReference>